<organism evidence="5 6">
    <name type="scientific">Lentibacillus kapialis</name>
    <dbReference type="NCBI Taxonomy" id="340214"/>
    <lineage>
        <taxon>Bacteria</taxon>
        <taxon>Bacillati</taxon>
        <taxon>Bacillota</taxon>
        <taxon>Bacilli</taxon>
        <taxon>Bacillales</taxon>
        <taxon>Bacillaceae</taxon>
        <taxon>Lentibacillus</taxon>
    </lineage>
</organism>
<comment type="similarity">
    <text evidence="1">Belongs to the UxaA family.</text>
</comment>
<evidence type="ECO:0000313" key="5">
    <source>
        <dbReference type="EMBL" id="GGJ99066.1"/>
    </source>
</evidence>
<gene>
    <name evidence="5" type="primary">uxaA</name>
    <name evidence="5" type="ORF">GCM10007063_21610</name>
</gene>
<dbReference type="InterPro" id="IPR052172">
    <property type="entry name" value="UxaA_altronate/galactarate_dh"/>
</dbReference>
<protein>
    <submittedName>
        <fullName evidence="5">Carbohydrate hydrolase</fullName>
    </submittedName>
</protein>
<reference evidence="5" key="2">
    <citation type="submission" date="2020-09" db="EMBL/GenBank/DDBJ databases">
        <authorList>
            <person name="Sun Q."/>
            <person name="Ohkuma M."/>
        </authorList>
    </citation>
    <scope>NUCLEOTIDE SEQUENCE</scope>
    <source>
        <strain evidence="5">JCM 12580</strain>
    </source>
</reference>
<reference evidence="5" key="1">
    <citation type="journal article" date="2014" name="Int. J. Syst. Evol. Microbiol.">
        <title>Complete genome sequence of Corynebacterium casei LMG S-19264T (=DSM 44701T), isolated from a smear-ripened cheese.</title>
        <authorList>
            <consortium name="US DOE Joint Genome Institute (JGI-PGF)"/>
            <person name="Walter F."/>
            <person name="Albersmeier A."/>
            <person name="Kalinowski J."/>
            <person name="Ruckert C."/>
        </authorList>
    </citation>
    <scope>NUCLEOTIDE SEQUENCE</scope>
    <source>
        <strain evidence="5">JCM 12580</strain>
    </source>
</reference>
<dbReference type="GO" id="GO:0016829">
    <property type="term" value="F:lyase activity"/>
    <property type="evidence" value="ECO:0007669"/>
    <property type="project" value="UniProtKB-KW"/>
</dbReference>
<dbReference type="PANTHER" id="PTHR30536:SF5">
    <property type="entry name" value="ALTRONATE DEHYDRATASE"/>
    <property type="match status" value="1"/>
</dbReference>
<name>A0A917UYI1_9BACI</name>
<dbReference type="InterPro" id="IPR048332">
    <property type="entry name" value="GD_AH_C"/>
</dbReference>
<evidence type="ECO:0000256" key="1">
    <source>
        <dbReference type="ARBA" id="ARBA00010986"/>
    </source>
</evidence>
<dbReference type="Proteomes" id="UP000658382">
    <property type="component" value="Unassembled WGS sequence"/>
</dbReference>
<evidence type="ECO:0000259" key="4">
    <source>
        <dbReference type="Pfam" id="PF20629"/>
    </source>
</evidence>
<evidence type="ECO:0000256" key="2">
    <source>
        <dbReference type="ARBA" id="ARBA00023239"/>
    </source>
</evidence>
<keyword evidence="2" id="KW-0456">Lyase</keyword>
<keyword evidence="5" id="KW-0378">Hydrolase</keyword>
<evidence type="ECO:0000259" key="3">
    <source>
        <dbReference type="Pfam" id="PF04295"/>
    </source>
</evidence>
<dbReference type="PANTHER" id="PTHR30536">
    <property type="entry name" value="ALTRONATE/GALACTARATE DEHYDRATASE"/>
    <property type="match status" value="1"/>
</dbReference>
<feature type="domain" description="D-galactarate/Altronate dehydratase C-terminal" evidence="4">
    <location>
        <begin position="143"/>
        <end position="383"/>
    </location>
</feature>
<feature type="domain" description="D-galactarate/Altronate dehydratase second" evidence="3">
    <location>
        <begin position="7"/>
        <end position="129"/>
    </location>
</feature>
<dbReference type="SUPFAM" id="SSF51412">
    <property type="entry name" value="Inosine monophosphate dehydrogenase (IMPDH)"/>
    <property type="match status" value="1"/>
</dbReference>
<accession>A0A917UYI1</accession>
<dbReference type="EMBL" id="BMNQ01000031">
    <property type="protein sequence ID" value="GGJ99066.1"/>
    <property type="molecule type" value="Genomic_DNA"/>
</dbReference>
<dbReference type="Pfam" id="PF20629">
    <property type="entry name" value="GD_AH_C"/>
    <property type="match status" value="1"/>
</dbReference>
<sequence>MLKTFEGYRRANGSIGVRNHTIVINTVGELAGLTKKLANLVPGVIPVVHQAGQSQYSEDSDQTIKTLTGTAGHPNVSAALFLGMGTEDPAEGIVETLKKDGHHVYSIIFDKKKSIAECLEEGKVWLKNALELSKQQKTEKADVSELTIGLECGGSDAWSGITANPSIGAFSDSIVADGGTSVLAETTEAVGAEHILANRAVNSEVGNRFLEIVKRYEQRARAVGEDIKAANPSPGNKTGGLTTLEEKSLGCIKKGGNSTLMEVIDYAHSPTEKGFIFMDTPGYDVESVVGLVAGGAQIVLFSTGKGSPTGSPIAPVIKIGTNPKLYKNMPEHIDVNAGKIIDQNYTIDQIGEEIYSKVLQVANGEITASEKFHNQEFSIWRLAETQ</sequence>
<dbReference type="Pfam" id="PF04295">
    <property type="entry name" value="GD_AH_second"/>
    <property type="match status" value="1"/>
</dbReference>
<dbReference type="RefSeq" id="WP_229671759.1">
    <property type="nucleotide sequence ID" value="NZ_BMNQ01000031.1"/>
</dbReference>
<dbReference type="AlphaFoldDB" id="A0A917UYI1"/>
<proteinExistence type="inferred from homology"/>
<dbReference type="InterPro" id="IPR007392">
    <property type="entry name" value="GD_AH_second"/>
</dbReference>
<evidence type="ECO:0000313" key="6">
    <source>
        <dbReference type="Proteomes" id="UP000658382"/>
    </source>
</evidence>
<keyword evidence="6" id="KW-1185">Reference proteome</keyword>
<comment type="caution">
    <text evidence="5">The sequence shown here is derived from an EMBL/GenBank/DDBJ whole genome shotgun (WGS) entry which is preliminary data.</text>
</comment>
<dbReference type="GO" id="GO:0019698">
    <property type="term" value="P:D-galacturonate catabolic process"/>
    <property type="evidence" value="ECO:0007669"/>
    <property type="project" value="TreeGrafter"/>
</dbReference>
<dbReference type="GO" id="GO:0016787">
    <property type="term" value="F:hydrolase activity"/>
    <property type="evidence" value="ECO:0007669"/>
    <property type="project" value="UniProtKB-KW"/>
</dbReference>